<feature type="transmembrane region" description="Helical" evidence="2">
    <location>
        <begin position="122"/>
        <end position="141"/>
    </location>
</feature>
<keyword evidence="2" id="KW-0812">Transmembrane</keyword>
<sequence length="193" mass="20640">MTTGGTEGGATQEPSQGEPPALRKEPGPPALRIGTAEREAAAKALDAHLEAGRLGVEEYADRSAAAAGATVASELQALFTDLPAPHPQLPGQPTTEPTPTSRLPVVDATSREPEARGGFSGWGPRIVAVTPIIALVLFLALNNVFAQAWIFFLLIPIVGGVVYGGDRGREREERRLDRDDRRELRRGDHWGHD</sequence>
<keyword evidence="5" id="KW-1185">Reference proteome</keyword>
<proteinExistence type="predicted"/>
<dbReference type="InterPro" id="IPR012551">
    <property type="entry name" value="DUF1707_SHOCT-like"/>
</dbReference>
<dbReference type="RefSeq" id="WP_186817134.1">
    <property type="nucleotide sequence ID" value="NZ_BJVJ01000061.1"/>
</dbReference>
<feature type="region of interest" description="Disordered" evidence="1">
    <location>
        <begin position="82"/>
        <end position="117"/>
    </location>
</feature>
<feature type="region of interest" description="Disordered" evidence="1">
    <location>
        <begin position="1"/>
        <end position="33"/>
    </location>
</feature>
<comment type="caution">
    <text evidence="4">The sequence shown here is derived from an EMBL/GenBank/DDBJ whole genome shotgun (WGS) entry which is preliminary data.</text>
</comment>
<gene>
    <name evidence="4" type="ORF">PSU4_46590</name>
</gene>
<keyword evidence="2" id="KW-0472">Membrane</keyword>
<feature type="domain" description="DUF1707" evidence="3">
    <location>
        <begin position="31"/>
        <end position="83"/>
    </location>
</feature>
<evidence type="ECO:0000256" key="1">
    <source>
        <dbReference type="SAM" id="MobiDB-lite"/>
    </source>
</evidence>
<dbReference type="AlphaFoldDB" id="A0A511DLM6"/>
<reference evidence="4 5" key="1">
    <citation type="submission" date="2019-07" db="EMBL/GenBank/DDBJ databases">
        <title>Whole genome shotgun sequence of Pseudonocardia sulfidoxydans NBRC 16205.</title>
        <authorList>
            <person name="Hosoyama A."/>
            <person name="Uohara A."/>
            <person name="Ohji S."/>
            <person name="Ichikawa N."/>
        </authorList>
    </citation>
    <scope>NUCLEOTIDE SEQUENCE [LARGE SCALE GENOMIC DNA]</scope>
    <source>
        <strain evidence="4 5">NBRC 16205</strain>
    </source>
</reference>
<accession>A0A511DLM6</accession>
<name>A0A511DLM6_9PSEU</name>
<evidence type="ECO:0000313" key="4">
    <source>
        <dbReference type="EMBL" id="GEL25705.1"/>
    </source>
</evidence>
<keyword evidence="2" id="KW-1133">Transmembrane helix</keyword>
<feature type="transmembrane region" description="Helical" evidence="2">
    <location>
        <begin position="147"/>
        <end position="165"/>
    </location>
</feature>
<feature type="compositionally biased region" description="Polar residues" evidence="1">
    <location>
        <begin position="91"/>
        <end position="101"/>
    </location>
</feature>
<dbReference type="Pfam" id="PF08044">
    <property type="entry name" value="DUF1707"/>
    <property type="match status" value="1"/>
</dbReference>
<dbReference type="Proteomes" id="UP000321685">
    <property type="component" value="Unassembled WGS sequence"/>
</dbReference>
<protein>
    <recommendedName>
        <fullName evidence="3">DUF1707 domain-containing protein</fullName>
    </recommendedName>
</protein>
<organism evidence="4 5">
    <name type="scientific">Pseudonocardia sulfidoxydans NBRC 16205</name>
    <dbReference type="NCBI Taxonomy" id="1223511"/>
    <lineage>
        <taxon>Bacteria</taxon>
        <taxon>Bacillati</taxon>
        <taxon>Actinomycetota</taxon>
        <taxon>Actinomycetes</taxon>
        <taxon>Pseudonocardiales</taxon>
        <taxon>Pseudonocardiaceae</taxon>
        <taxon>Pseudonocardia</taxon>
    </lineage>
</organism>
<evidence type="ECO:0000313" key="5">
    <source>
        <dbReference type="Proteomes" id="UP000321685"/>
    </source>
</evidence>
<dbReference type="EMBL" id="BJVJ01000061">
    <property type="protein sequence ID" value="GEL25705.1"/>
    <property type="molecule type" value="Genomic_DNA"/>
</dbReference>
<evidence type="ECO:0000259" key="3">
    <source>
        <dbReference type="Pfam" id="PF08044"/>
    </source>
</evidence>
<evidence type="ECO:0000256" key="2">
    <source>
        <dbReference type="SAM" id="Phobius"/>
    </source>
</evidence>
<feature type="region of interest" description="Disordered" evidence="1">
    <location>
        <begin position="168"/>
        <end position="193"/>
    </location>
</feature>